<evidence type="ECO:0000256" key="2">
    <source>
        <dbReference type="ARBA" id="ARBA00022729"/>
    </source>
</evidence>
<organism evidence="4">
    <name type="scientific">Lepeophtheirus salmonis</name>
    <name type="common">Salmon louse</name>
    <name type="synonym">Caligus salmonis</name>
    <dbReference type="NCBI Taxonomy" id="72036"/>
    <lineage>
        <taxon>Eukaryota</taxon>
        <taxon>Metazoa</taxon>
        <taxon>Ecdysozoa</taxon>
        <taxon>Arthropoda</taxon>
        <taxon>Crustacea</taxon>
        <taxon>Multicrustacea</taxon>
        <taxon>Hexanauplia</taxon>
        <taxon>Copepoda</taxon>
        <taxon>Siphonostomatoida</taxon>
        <taxon>Caligidae</taxon>
        <taxon>Lepeophtheirus</taxon>
    </lineage>
</organism>
<evidence type="ECO:0000256" key="3">
    <source>
        <dbReference type="SAM" id="SignalP"/>
    </source>
</evidence>
<proteinExistence type="predicted"/>
<evidence type="ECO:0000313" key="4">
    <source>
        <dbReference type="EMBL" id="CDW35148.1"/>
    </source>
</evidence>
<dbReference type="Gene3D" id="1.10.100.10">
    <property type="entry name" value="Insulin-like"/>
    <property type="match status" value="1"/>
</dbReference>
<accession>A0A0K2UA78</accession>
<dbReference type="InterPro" id="IPR036438">
    <property type="entry name" value="Insulin-like_sf"/>
</dbReference>
<feature type="signal peptide" evidence="3">
    <location>
        <begin position="1"/>
        <end position="20"/>
    </location>
</feature>
<dbReference type="SUPFAM" id="SSF56994">
    <property type="entry name" value="Insulin-like"/>
    <property type="match status" value="1"/>
</dbReference>
<protein>
    <submittedName>
        <fullName evidence="4">Uncharacterized protein</fullName>
    </submittedName>
</protein>
<reference evidence="4" key="1">
    <citation type="submission" date="2014-05" db="EMBL/GenBank/DDBJ databases">
        <authorList>
            <person name="Chronopoulou M."/>
        </authorList>
    </citation>
    <scope>NUCLEOTIDE SEQUENCE</scope>
    <source>
        <tissue evidence="4">Whole organism</tissue>
    </source>
</reference>
<dbReference type="AlphaFoldDB" id="A0A0K2UA78"/>
<keyword evidence="1" id="KW-0165">Cleavage on pair of basic residues</keyword>
<dbReference type="EMBL" id="HACA01017787">
    <property type="protein sequence ID" value="CDW35148.1"/>
    <property type="molecule type" value="Transcribed_RNA"/>
</dbReference>
<evidence type="ECO:0000256" key="1">
    <source>
        <dbReference type="ARBA" id="ARBA00022685"/>
    </source>
</evidence>
<feature type="chain" id="PRO_5005488562" evidence="3">
    <location>
        <begin position="21"/>
        <end position="142"/>
    </location>
</feature>
<sequence length="142" mass="16135">MSNKLYIACFICLLLSMTQGESFSGSDIEGCKQMDPMERIHNMTEYFEEERVKRDGKMVLCGHNLFDALRVACSAIRGNKSADVFSEEIMGMNDLWSNMSKRTGLTDQCCTLQPCSFTPIHSLYILIHSLSLSYAFMYIISK</sequence>
<keyword evidence="2 3" id="KW-0732">Signal</keyword>
<name>A0A0K2UA78_LEPSM</name>